<dbReference type="PANTHER" id="PTHR30146:SF109">
    <property type="entry name" value="HTH-TYPE TRANSCRIPTIONAL REGULATOR GALS"/>
    <property type="match status" value="1"/>
</dbReference>
<reference evidence="5" key="1">
    <citation type="submission" date="2022-06" db="EMBL/GenBank/DDBJ databases">
        <title>Ornithinimicrobium HY1793.</title>
        <authorList>
            <person name="Huang Y."/>
        </authorList>
    </citation>
    <scope>NUCLEOTIDE SEQUENCE</scope>
    <source>
        <strain evidence="5">HY1793</strain>
    </source>
</reference>
<dbReference type="PANTHER" id="PTHR30146">
    <property type="entry name" value="LACI-RELATED TRANSCRIPTIONAL REPRESSOR"/>
    <property type="match status" value="1"/>
</dbReference>
<dbReference type="InterPro" id="IPR000843">
    <property type="entry name" value="HTH_LacI"/>
</dbReference>
<keyword evidence="2" id="KW-0238">DNA-binding</keyword>
<evidence type="ECO:0000256" key="3">
    <source>
        <dbReference type="ARBA" id="ARBA00023163"/>
    </source>
</evidence>
<dbReference type="InterPro" id="IPR028082">
    <property type="entry name" value="Peripla_BP_I"/>
</dbReference>
<protein>
    <submittedName>
        <fullName evidence="5">LacI family transcriptional regulator</fullName>
    </submittedName>
</protein>
<accession>A0ABY4YWU8</accession>
<keyword evidence="1" id="KW-0805">Transcription regulation</keyword>
<dbReference type="EMBL" id="CP099489">
    <property type="protein sequence ID" value="USQ81077.1"/>
    <property type="molecule type" value="Genomic_DNA"/>
</dbReference>
<dbReference type="SUPFAM" id="SSF53822">
    <property type="entry name" value="Periplasmic binding protein-like I"/>
    <property type="match status" value="1"/>
</dbReference>
<evidence type="ECO:0000313" key="6">
    <source>
        <dbReference type="Proteomes" id="UP001056455"/>
    </source>
</evidence>
<proteinExistence type="predicted"/>
<dbReference type="Pfam" id="PF13377">
    <property type="entry name" value="Peripla_BP_3"/>
    <property type="match status" value="1"/>
</dbReference>
<dbReference type="InterPro" id="IPR010982">
    <property type="entry name" value="Lambda_DNA-bd_dom_sf"/>
</dbReference>
<organism evidence="5 6">
    <name type="scientific">Ornithinimicrobium faecis</name>
    <dbReference type="NCBI Taxonomy" id="2934158"/>
    <lineage>
        <taxon>Bacteria</taxon>
        <taxon>Bacillati</taxon>
        <taxon>Actinomycetota</taxon>
        <taxon>Actinomycetes</taxon>
        <taxon>Micrococcales</taxon>
        <taxon>Ornithinimicrobiaceae</taxon>
        <taxon>Ornithinimicrobium</taxon>
    </lineage>
</organism>
<dbReference type="RefSeq" id="WP_252594461.1">
    <property type="nucleotide sequence ID" value="NZ_CP099489.1"/>
</dbReference>
<evidence type="ECO:0000256" key="2">
    <source>
        <dbReference type="ARBA" id="ARBA00023125"/>
    </source>
</evidence>
<dbReference type="Gene3D" id="1.10.260.40">
    <property type="entry name" value="lambda repressor-like DNA-binding domains"/>
    <property type="match status" value="1"/>
</dbReference>
<keyword evidence="6" id="KW-1185">Reference proteome</keyword>
<name>A0ABY4YWU8_9MICO</name>
<dbReference type="Proteomes" id="UP001056455">
    <property type="component" value="Chromosome"/>
</dbReference>
<dbReference type="CDD" id="cd01392">
    <property type="entry name" value="HTH_LacI"/>
    <property type="match status" value="1"/>
</dbReference>
<evidence type="ECO:0000259" key="4">
    <source>
        <dbReference type="PROSITE" id="PS50932"/>
    </source>
</evidence>
<evidence type="ECO:0000313" key="5">
    <source>
        <dbReference type="EMBL" id="USQ81077.1"/>
    </source>
</evidence>
<dbReference type="CDD" id="cd06267">
    <property type="entry name" value="PBP1_LacI_sugar_binding-like"/>
    <property type="match status" value="1"/>
</dbReference>
<dbReference type="InterPro" id="IPR046335">
    <property type="entry name" value="LacI/GalR-like_sensor"/>
</dbReference>
<gene>
    <name evidence="5" type="ORF">NF556_05380</name>
</gene>
<evidence type="ECO:0000256" key="1">
    <source>
        <dbReference type="ARBA" id="ARBA00023015"/>
    </source>
</evidence>
<dbReference type="SMART" id="SM00354">
    <property type="entry name" value="HTH_LACI"/>
    <property type="match status" value="1"/>
</dbReference>
<feature type="domain" description="HTH lacI-type" evidence="4">
    <location>
        <begin position="7"/>
        <end position="61"/>
    </location>
</feature>
<dbReference type="PROSITE" id="PS50932">
    <property type="entry name" value="HTH_LACI_2"/>
    <property type="match status" value="1"/>
</dbReference>
<dbReference type="SUPFAM" id="SSF47413">
    <property type="entry name" value="lambda repressor-like DNA-binding domains"/>
    <property type="match status" value="1"/>
</dbReference>
<sequence>MPPTRRPTIIDVAAAAGVSKSLVSLALRAEPGVSEATRARILHAAEDLGYRSNVWARNLVRGGENLIGVLITDLGNSYHTDVVLGLEEAAQEQGLSVMVAHGMRSTERLVAQLHRQLALGVAAVVVVSSWLPPDLLEASARAAPLVVVGRLPVAVPGLDTINNDDAAGTRLAVEHLVGLGHERIAHLGISNRPAAQQRRAAYATTMRDRGLAEHIVVVGPDDVTEGVATLLRATARADGTGPTAVFASNDLGASRVLDAAIDRGLGVPGDLAVVGYDNSTLARTVRPRLTSVDQPRADMGRLALRLVVERLEGRVEPRHEVVAPRLVVRGST</sequence>
<dbReference type="Gene3D" id="3.40.50.2300">
    <property type="match status" value="2"/>
</dbReference>
<keyword evidence="3" id="KW-0804">Transcription</keyword>
<dbReference type="Pfam" id="PF00356">
    <property type="entry name" value="LacI"/>
    <property type="match status" value="1"/>
</dbReference>